<dbReference type="GO" id="GO:0004803">
    <property type="term" value="F:transposase activity"/>
    <property type="evidence" value="ECO:0007669"/>
    <property type="project" value="InterPro"/>
</dbReference>
<protein>
    <submittedName>
        <fullName evidence="2">Tn3 transposase DDE domain-containing protein</fullName>
    </submittedName>
</protein>
<sequence length="60" mass="6370">MIGSIPPPGEAMNTVNARYGKDHGIKAYTHVNDRFVPLSSRAIPATVGEAPYSARGADDE</sequence>
<evidence type="ECO:0000259" key="1">
    <source>
        <dbReference type="Pfam" id="PF01526"/>
    </source>
</evidence>
<dbReference type="Pfam" id="PF01526">
    <property type="entry name" value="DDE_Tnp_Tn3"/>
    <property type="match status" value="1"/>
</dbReference>
<dbReference type="EMBL" id="FNBI01000004">
    <property type="protein sequence ID" value="SDF57333.1"/>
    <property type="molecule type" value="Genomic_DNA"/>
</dbReference>
<proteinExistence type="predicted"/>
<dbReference type="AlphaFoldDB" id="A0A1G7M6H3"/>
<dbReference type="GO" id="GO:0006313">
    <property type="term" value="P:DNA transposition"/>
    <property type="evidence" value="ECO:0007669"/>
    <property type="project" value="InterPro"/>
</dbReference>
<accession>A0A1G7M6H3</accession>
<dbReference type="Proteomes" id="UP000323502">
    <property type="component" value="Unassembled WGS sequence"/>
</dbReference>
<evidence type="ECO:0000313" key="3">
    <source>
        <dbReference type="Proteomes" id="UP000323502"/>
    </source>
</evidence>
<name>A0A1G7M6H3_9SPHN</name>
<feature type="domain" description="Tn3 transposase DDE" evidence="1">
    <location>
        <begin position="11"/>
        <end position="52"/>
    </location>
</feature>
<keyword evidence="3" id="KW-1185">Reference proteome</keyword>
<gene>
    <name evidence="2" type="ORF">SAMN05216557_10487</name>
</gene>
<evidence type="ECO:0000313" key="2">
    <source>
        <dbReference type="EMBL" id="SDF57333.1"/>
    </source>
</evidence>
<organism evidence="2 3">
    <name type="scientific">Sphingomonas carotinifaciens</name>
    <dbReference type="NCBI Taxonomy" id="1166323"/>
    <lineage>
        <taxon>Bacteria</taxon>
        <taxon>Pseudomonadati</taxon>
        <taxon>Pseudomonadota</taxon>
        <taxon>Alphaproteobacteria</taxon>
        <taxon>Sphingomonadales</taxon>
        <taxon>Sphingomonadaceae</taxon>
        <taxon>Sphingomonas</taxon>
    </lineage>
</organism>
<reference evidence="2 3" key="1">
    <citation type="submission" date="2016-10" db="EMBL/GenBank/DDBJ databases">
        <authorList>
            <person name="Varghese N."/>
            <person name="Submissions S."/>
        </authorList>
    </citation>
    <scope>NUCLEOTIDE SEQUENCE [LARGE SCALE GENOMIC DNA]</scope>
    <source>
        <strain evidence="2 3">S7-754</strain>
    </source>
</reference>
<dbReference type="InterPro" id="IPR002513">
    <property type="entry name" value="Tn3_Tnp_DDE_dom"/>
</dbReference>